<feature type="domain" description="NarX-like N-terminal" evidence="6">
    <location>
        <begin position="25"/>
        <end position="120"/>
    </location>
</feature>
<organism evidence="7 8">
    <name type="scientific">Rhodoferax mekongensis</name>
    <dbReference type="NCBI Taxonomy" id="3068341"/>
    <lineage>
        <taxon>Bacteria</taxon>
        <taxon>Pseudomonadati</taxon>
        <taxon>Pseudomonadota</taxon>
        <taxon>Betaproteobacteria</taxon>
        <taxon>Burkholderiales</taxon>
        <taxon>Comamonadaceae</taxon>
        <taxon>Rhodoferax</taxon>
    </lineage>
</organism>
<keyword evidence="4" id="KW-0472">Membrane</keyword>
<keyword evidence="3" id="KW-1133">Transmembrane helix</keyword>
<protein>
    <submittedName>
        <fullName evidence="7">Type IV pili methyl-accepting chemotaxis transducer N-terminal domain-containing protein</fullName>
    </submittedName>
</protein>
<dbReference type="InterPro" id="IPR029095">
    <property type="entry name" value="NarX-like_N"/>
</dbReference>
<evidence type="ECO:0000256" key="4">
    <source>
        <dbReference type="ARBA" id="ARBA00023136"/>
    </source>
</evidence>
<feature type="chain" id="PRO_5045544991" evidence="5">
    <location>
        <begin position="25"/>
        <end position="264"/>
    </location>
</feature>
<dbReference type="Pfam" id="PF13675">
    <property type="entry name" value="PilJ"/>
    <property type="match status" value="2"/>
</dbReference>
<evidence type="ECO:0000256" key="1">
    <source>
        <dbReference type="ARBA" id="ARBA00004141"/>
    </source>
</evidence>
<reference evidence="7 8" key="1">
    <citation type="submission" date="2023-08" db="EMBL/GenBank/DDBJ databases">
        <title>Rhodoferax potami sp. nov. and Rhodoferax mekongensis sp. nov., isolated from the Mekong River in Thailand.</title>
        <authorList>
            <person name="Kitikhun S."/>
            <person name="Charoenyingcharoen P."/>
            <person name="Siriarchawattana P."/>
            <person name="Likhitrattanapisal S."/>
            <person name="Nilsakha T."/>
            <person name="Chanpet A."/>
            <person name="Rattanawaree P."/>
            <person name="Ingsriswang S."/>
        </authorList>
    </citation>
    <scope>NUCLEOTIDE SEQUENCE [LARGE SCALE GENOMIC DNA]</scope>
    <source>
        <strain evidence="7 8">TBRC 17307</strain>
    </source>
</reference>
<keyword evidence="8" id="KW-1185">Reference proteome</keyword>
<dbReference type="Proteomes" id="UP001302257">
    <property type="component" value="Chromosome"/>
</dbReference>
<accession>A0ABZ0AXK9</accession>
<dbReference type="EMBL" id="CP132507">
    <property type="protein sequence ID" value="WNO04346.1"/>
    <property type="molecule type" value="Genomic_DNA"/>
</dbReference>
<proteinExistence type="predicted"/>
<comment type="subcellular location">
    <subcellularLocation>
        <location evidence="1">Membrane</location>
        <topology evidence="1">Multi-pass membrane protein</topology>
    </subcellularLocation>
</comment>
<evidence type="ECO:0000256" key="5">
    <source>
        <dbReference type="SAM" id="SignalP"/>
    </source>
</evidence>
<dbReference type="RefSeq" id="WP_313867193.1">
    <property type="nucleotide sequence ID" value="NZ_CP132507.1"/>
</dbReference>
<feature type="domain" description="NarX-like N-terminal" evidence="6">
    <location>
        <begin position="146"/>
        <end position="231"/>
    </location>
</feature>
<sequence length="264" mass="28439">MQRRSLITAAGASALVLALPTATAQVVDLSDAINKAGRQRMLSQRMGKAWLALLLNVEKTSAQTVLDKSIALFDRQLVELKAFAPNPEVLATYTKLESAWSDYKGLLVGKAPSRETAAALLQQDAKVLALAHQGTQQYEAALAKPVGKLVNIAGRQRMLSQRMAKFYLATTLPVDAATAGVEITKARGEFTAAMGLLKNAPEATDRIKSELALGEAQWVFFDSALNNLQEGAQRPRPMADVFLASENLLSVMDRVTGLYAAVKV</sequence>
<evidence type="ECO:0000256" key="3">
    <source>
        <dbReference type="ARBA" id="ARBA00022989"/>
    </source>
</evidence>
<gene>
    <name evidence="7" type="ORF">RAN89_15785</name>
</gene>
<keyword evidence="5" id="KW-0732">Signal</keyword>
<evidence type="ECO:0000259" key="6">
    <source>
        <dbReference type="Pfam" id="PF13675"/>
    </source>
</evidence>
<feature type="signal peptide" evidence="5">
    <location>
        <begin position="1"/>
        <end position="24"/>
    </location>
</feature>
<evidence type="ECO:0000313" key="8">
    <source>
        <dbReference type="Proteomes" id="UP001302257"/>
    </source>
</evidence>
<evidence type="ECO:0000313" key="7">
    <source>
        <dbReference type="EMBL" id="WNO04346.1"/>
    </source>
</evidence>
<evidence type="ECO:0000256" key="2">
    <source>
        <dbReference type="ARBA" id="ARBA00022692"/>
    </source>
</evidence>
<name>A0ABZ0AXK9_9BURK</name>
<keyword evidence="2" id="KW-0812">Transmembrane</keyword>